<sequence>MHIRPTLRPVDWSNVDSKGHTIRRARSSDDEDDDSSDHPSRKKYKAVGQAAIYYPPTLTPAELMWRQRYGFLYQRGYQLRSRYHPEWTPLISGNGRHHHSGEDHIMQILPQVLDAVRLRDGLVVCIKMIQDLRKLQQVQITQYFSTDRMMEDSANHVVPCYDAFLDGYSSHVQFIVMPVLRRFDDPEFLVASEVMDFVTQVTEGLAFLHKNNVAHHNLNADHIMMDAKALVPTGWHFVSHFCEPDGMTKIVPRDRKNHPVRYYFIGFGSCYHINPRDKPLVLNIGGTDDDVPELFKGTPYDPFKLDVYTLGNVLLKELYDKYEGIEFLHNLIEYMRTQDFEKRPSAAKVLARWYAIRHTLNEEELEETSLVLRQGVKPRKRYSPEQAVTSHRAPGLHQNMATTSSAPPRSYQNAPEQHASGARRY</sequence>
<organism evidence="5 6">
    <name type="scientific">Agrocybe pediades</name>
    <dbReference type="NCBI Taxonomy" id="84607"/>
    <lineage>
        <taxon>Eukaryota</taxon>
        <taxon>Fungi</taxon>
        <taxon>Dikarya</taxon>
        <taxon>Basidiomycota</taxon>
        <taxon>Agaricomycotina</taxon>
        <taxon>Agaricomycetes</taxon>
        <taxon>Agaricomycetidae</taxon>
        <taxon>Agaricales</taxon>
        <taxon>Agaricineae</taxon>
        <taxon>Strophariaceae</taxon>
        <taxon>Agrocybe</taxon>
    </lineage>
</organism>
<gene>
    <name evidence="5" type="ORF">D9613_004860</name>
</gene>
<dbReference type="PANTHER" id="PTHR24346">
    <property type="entry name" value="MAP/MICROTUBULE AFFINITY-REGULATING KINASE"/>
    <property type="match status" value="1"/>
</dbReference>
<comment type="caution">
    <text evidence="5">The sequence shown here is derived from an EMBL/GenBank/DDBJ whole genome shotgun (WGS) entry which is preliminary data.</text>
</comment>
<dbReference type="EMBL" id="JAACJL010000016">
    <property type="protein sequence ID" value="KAF4619537.1"/>
    <property type="molecule type" value="Genomic_DNA"/>
</dbReference>
<feature type="region of interest" description="Disordered" evidence="3">
    <location>
        <begin position="377"/>
        <end position="425"/>
    </location>
</feature>
<dbReference type="AlphaFoldDB" id="A0A8H4R0B3"/>
<evidence type="ECO:0000256" key="2">
    <source>
        <dbReference type="ARBA" id="ARBA00022840"/>
    </source>
</evidence>
<dbReference type="GO" id="GO:0005634">
    <property type="term" value="C:nucleus"/>
    <property type="evidence" value="ECO:0007669"/>
    <property type="project" value="TreeGrafter"/>
</dbReference>
<name>A0A8H4R0B3_9AGAR</name>
<protein>
    <recommendedName>
        <fullName evidence="4">Protein kinase domain-containing protein</fullName>
    </recommendedName>
</protein>
<keyword evidence="1" id="KW-0547">Nucleotide-binding</keyword>
<evidence type="ECO:0000313" key="6">
    <source>
        <dbReference type="Proteomes" id="UP000521872"/>
    </source>
</evidence>
<dbReference type="InterPro" id="IPR001245">
    <property type="entry name" value="Ser-Thr/Tyr_kinase_cat_dom"/>
</dbReference>
<dbReference type="SMART" id="SM00220">
    <property type="entry name" value="S_TKc"/>
    <property type="match status" value="1"/>
</dbReference>
<dbReference type="Gene3D" id="1.10.510.10">
    <property type="entry name" value="Transferase(Phosphotransferase) domain 1"/>
    <property type="match status" value="1"/>
</dbReference>
<proteinExistence type="predicted"/>
<dbReference type="PROSITE" id="PS50011">
    <property type="entry name" value="PROTEIN_KINASE_DOM"/>
    <property type="match status" value="1"/>
</dbReference>
<dbReference type="SUPFAM" id="SSF56112">
    <property type="entry name" value="Protein kinase-like (PK-like)"/>
    <property type="match status" value="1"/>
</dbReference>
<dbReference type="GO" id="GO:0005829">
    <property type="term" value="C:cytosol"/>
    <property type="evidence" value="ECO:0007669"/>
    <property type="project" value="TreeGrafter"/>
</dbReference>
<dbReference type="InterPro" id="IPR000719">
    <property type="entry name" value="Prot_kinase_dom"/>
</dbReference>
<evidence type="ECO:0000256" key="1">
    <source>
        <dbReference type="ARBA" id="ARBA00022741"/>
    </source>
</evidence>
<evidence type="ECO:0000256" key="3">
    <source>
        <dbReference type="SAM" id="MobiDB-lite"/>
    </source>
</evidence>
<reference evidence="5 6" key="1">
    <citation type="submission" date="2019-12" db="EMBL/GenBank/DDBJ databases">
        <authorList>
            <person name="Floudas D."/>
            <person name="Bentzer J."/>
            <person name="Ahren D."/>
            <person name="Johansson T."/>
            <person name="Persson P."/>
            <person name="Tunlid A."/>
        </authorList>
    </citation>
    <scope>NUCLEOTIDE SEQUENCE [LARGE SCALE GENOMIC DNA]</scope>
    <source>
        <strain evidence="5 6">CBS 102.39</strain>
    </source>
</reference>
<feature type="domain" description="Protein kinase" evidence="4">
    <location>
        <begin position="58"/>
        <end position="400"/>
    </location>
</feature>
<dbReference type="GO" id="GO:0004674">
    <property type="term" value="F:protein serine/threonine kinase activity"/>
    <property type="evidence" value="ECO:0007669"/>
    <property type="project" value="TreeGrafter"/>
</dbReference>
<dbReference type="InterPro" id="IPR011009">
    <property type="entry name" value="Kinase-like_dom_sf"/>
</dbReference>
<evidence type="ECO:0000259" key="4">
    <source>
        <dbReference type="PROSITE" id="PS50011"/>
    </source>
</evidence>
<dbReference type="Proteomes" id="UP000521872">
    <property type="component" value="Unassembled WGS sequence"/>
</dbReference>
<dbReference type="GO" id="GO:0045719">
    <property type="term" value="P:negative regulation of glycogen biosynthetic process"/>
    <property type="evidence" value="ECO:0007669"/>
    <property type="project" value="TreeGrafter"/>
</dbReference>
<keyword evidence="6" id="KW-1185">Reference proteome</keyword>
<accession>A0A8H4R0B3</accession>
<dbReference type="GO" id="GO:0035556">
    <property type="term" value="P:intracellular signal transduction"/>
    <property type="evidence" value="ECO:0007669"/>
    <property type="project" value="TreeGrafter"/>
</dbReference>
<dbReference type="PANTHER" id="PTHR24346:SF51">
    <property type="entry name" value="PAS DOMAIN-CONTAINING SERINE_THREONINE-PROTEIN KINASE"/>
    <property type="match status" value="1"/>
</dbReference>
<dbReference type="Pfam" id="PF07714">
    <property type="entry name" value="PK_Tyr_Ser-Thr"/>
    <property type="match status" value="1"/>
</dbReference>
<keyword evidence="2" id="KW-0067">ATP-binding</keyword>
<dbReference type="GO" id="GO:0005524">
    <property type="term" value="F:ATP binding"/>
    <property type="evidence" value="ECO:0007669"/>
    <property type="project" value="UniProtKB-KW"/>
</dbReference>
<feature type="compositionally biased region" description="Polar residues" evidence="3">
    <location>
        <begin position="399"/>
        <end position="415"/>
    </location>
</feature>
<evidence type="ECO:0000313" key="5">
    <source>
        <dbReference type="EMBL" id="KAF4619537.1"/>
    </source>
</evidence>
<feature type="region of interest" description="Disordered" evidence="3">
    <location>
        <begin position="1"/>
        <end position="43"/>
    </location>
</feature>